<dbReference type="AlphaFoldDB" id="A0A6A6LDR8"/>
<sequence>MWDEIEEKDVHIACDKVLKVDYSSAIMEKYESNSESHPIFDVDKWVELSSGLNKGSVYGFEYYKIGKS</sequence>
<comment type="caution">
    <text evidence="1">The sequence shown here is derived from an EMBL/GenBank/DDBJ whole genome shotgun (WGS) entry which is preliminary data.</text>
</comment>
<dbReference type="EMBL" id="JAAGAX010000011">
    <property type="protein sequence ID" value="KAF2298727.1"/>
    <property type="molecule type" value="Genomic_DNA"/>
</dbReference>
<protein>
    <submittedName>
        <fullName evidence="1">Uncharacterized protein</fullName>
    </submittedName>
</protein>
<keyword evidence="2" id="KW-1185">Reference proteome</keyword>
<name>A0A6A6LDR8_HEVBR</name>
<organism evidence="1 2">
    <name type="scientific">Hevea brasiliensis</name>
    <name type="common">Para rubber tree</name>
    <name type="synonym">Siphonia brasiliensis</name>
    <dbReference type="NCBI Taxonomy" id="3981"/>
    <lineage>
        <taxon>Eukaryota</taxon>
        <taxon>Viridiplantae</taxon>
        <taxon>Streptophyta</taxon>
        <taxon>Embryophyta</taxon>
        <taxon>Tracheophyta</taxon>
        <taxon>Spermatophyta</taxon>
        <taxon>Magnoliopsida</taxon>
        <taxon>eudicotyledons</taxon>
        <taxon>Gunneridae</taxon>
        <taxon>Pentapetalae</taxon>
        <taxon>rosids</taxon>
        <taxon>fabids</taxon>
        <taxon>Malpighiales</taxon>
        <taxon>Euphorbiaceae</taxon>
        <taxon>Crotonoideae</taxon>
        <taxon>Micrandreae</taxon>
        <taxon>Hevea</taxon>
    </lineage>
</organism>
<accession>A0A6A6LDR8</accession>
<gene>
    <name evidence="1" type="ORF">GH714_026263</name>
</gene>
<evidence type="ECO:0000313" key="2">
    <source>
        <dbReference type="Proteomes" id="UP000467840"/>
    </source>
</evidence>
<proteinExistence type="predicted"/>
<evidence type="ECO:0000313" key="1">
    <source>
        <dbReference type="EMBL" id="KAF2298727.1"/>
    </source>
</evidence>
<reference evidence="1 2" key="1">
    <citation type="journal article" date="2020" name="Mol. Plant">
        <title>The Chromosome-Based Rubber Tree Genome Provides New Insights into Spurge Genome Evolution and Rubber Biosynthesis.</title>
        <authorList>
            <person name="Liu J."/>
            <person name="Shi C."/>
            <person name="Shi C.C."/>
            <person name="Li W."/>
            <person name="Zhang Q.J."/>
            <person name="Zhang Y."/>
            <person name="Li K."/>
            <person name="Lu H.F."/>
            <person name="Shi C."/>
            <person name="Zhu S.T."/>
            <person name="Xiao Z.Y."/>
            <person name="Nan H."/>
            <person name="Yue Y."/>
            <person name="Zhu X.G."/>
            <person name="Wu Y."/>
            <person name="Hong X.N."/>
            <person name="Fan G.Y."/>
            <person name="Tong Y."/>
            <person name="Zhang D."/>
            <person name="Mao C.L."/>
            <person name="Liu Y.L."/>
            <person name="Hao S.J."/>
            <person name="Liu W.Q."/>
            <person name="Lv M.Q."/>
            <person name="Zhang H.B."/>
            <person name="Liu Y."/>
            <person name="Hu-Tang G.R."/>
            <person name="Wang J.P."/>
            <person name="Wang J.H."/>
            <person name="Sun Y.H."/>
            <person name="Ni S.B."/>
            <person name="Chen W.B."/>
            <person name="Zhang X.C."/>
            <person name="Jiao Y.N."/>
            <person name="Eichler E.E."/>
            <person name="Li G.H."/>
            <person name="Liu X."/>
            <person name="Gao L.Z."/>
        </authorList>
    </citation>
    <scope>NUCLEOTIDE SEQUENCE [LARGE SCALE GENOMIC DNA]</scope>
    <source>
        <strain evidence="2">cv. GT1</strain>
        <tissue evidence="1">Leaf</tissue>
    </source>
</reference>
<dbReference type="Proteomes" id="UP000467840">
    <property type="component" value="Chromosome 1"/>
</dbReference>